<dbReference type="GO" id="GO:0016779">
    <property type="term" value="F:nucleotidyltransferase activity"/>
    <property type="evidence" value="ECO:0007669"/>
    <property type="project" value="UniProtKB-KW"/>
</dbReference>
<dbReference type="GO" id="GO:0000166">
    <property type="term" value="F:nucleotide binding"/>
    <property type="evidence" value="ECO:0007669"/>
    <property type="project" value="UniProtKB-KW"/>
</dbReference>
<evidence type="ECO:0000256" key="2">
    <source>
        <dbReference type="ARBA" id="ARBA00022679"/>
    </source>
</evidence>
<keyword evidence="3" id="KW-0819">tRNA processing</keyword>
<dbReference type="PANTHER" id="PTHR46173:SF1">
    <property type="entry name" value="CCA TRNA NUCLEOTIDYLTRANSFERASE 1, MITOCHONDRIAL"/>
    <property type="match status" value="1"/>
</dbReference>
<evidence type="ECO:0000256" key="1">
    <source>
        <dbReference type="ARBA" id="ARBA00001946"/>
    </source>
</evidence>
<dbReference type="GO" id="GO:0046872">
    <property type="term" value="F:metal ion binding"/>
    <property type="evidence" value="ECO:0007669"/>
    <property type="project" value="UniProtKB-KW"/>
</dbReference>
<keyword evidence="2" id="KW-0808">Transferase</keyword>
<dbReference type="Gene3D" id="1.10.3090.10">
    <property type="entry name" value="cca-adding enzyme, domain 2"/>
    <property type="match status" value="1"/>
</dbReference>
<dbReference type="InterPro" id="IPR002646">
    <property type="entry name" value="PolA_pol_head_dom"/>
</dbReference>
<reference evidence="10" key="1">
    <citation type="journal article" date="2015" name="Nature">
        <title>Complex archaea that bridge the gap between prokaryotes and eukaryotes.</title>
        <authorList>
            <person name="Spang A."/>
            <person name="Saw J.H."/>
            <person name="Jorgensen S.L."/>
            <person name="Zaremba-Niedzwiedzka K."/>
            <person name="Martijn J."/>
            <person name="Lind A.E."/>
            <person name="van Eijk R."/>
            <person name="Schleper C."/>
            <person name="Guy L."/>
            <person name="Ettema T.J."/>
        </authorList>
    </citation>
    <scope>NUCLEOTIDE SEQUENCE</scope>
</reference>
<accession>A0A0F9KKJ6</accession>
<dbReference type="PANTHER" id="PTHR46173">
    <property type="entry name" value="CCA TRNA NUCLEOTIDYLTRANSFERASE 1, MITOCHONDRIAL"/>
    <property type="match status" value="1"/>
</dbReference>
<dbReference type="GO" id="GO:0001680">
    <property type="term" value="P:tRNA 3'-terminal CCA addition"/>
    <property type="evidence" value="ECO:0007669"/>
    <property type="project" value="TreeGrafter"/>
</dbReference>
<name>A0A0F9KKJ6_9ZZZZ</name>
<dbReference type="GO" id="GO:1990180">
    <property type="term" value="P:mitochondrial tRNA 3'-end processing"/>
    <property type="evidence" value="ECO:0007669"/>
    <property type="project" value="TreeGrafter"/>
</dbReference>
<keyword evidence="6" id="KW-0547">Nucleotide-binding</keyword>
<dbReference type="InterPro" id="IPR043519">
    <property type="entry name" value="NT_sf"/>
</dbReference>
<protein>
    <recommendedName>
        <fullName evidence="11">Poly A polymerase head domain-containing protein</fullName>
    </recommendedName>
</protein>
<evidence type="ECO:0000313" key="10">
    <source>
        <dbReference type="EMBL" id="KKM82478.1"/>
    </source>
</evidence>
<sequence length="398" mass="45208">MRAYDLTEQVKKKLKTPEFKALLTPGLMKLGELYKKNKKDLRIVGGAVRDLILGKKPKDIDLASDATPEESLKMLHSAGIKVIETGLQHGTLTAVVDGEEYEITTLRIDTEQTGRHATVQFTKDWKQDAERRDLTFNAMSLELNGTLYDYFGGLEDLQASKAKFVGTADERIKEDYLRILRYFRFQGRTSKPDWDEETLGAIERNAKGLEQISGERMWMELSKILSGNHTAEILKKIQETGVDLYIGLPSFHDEKLLNRVKQYTDNPATILASFIADTSDVDTLMSRWKFSAPERDLMKFIVAGKRGRFDSKAAKQMWTSPKIKNEYVLELAAYFGRDDIINELKSWKAPVFPVTGNDLISIGTKPGPEMGKILSALEAKWKESDYQLSKEELLRLLK</sequence>
<evidence type="ECO:0000256" key="5">
    <source>
        <dbReference type="ARBA" id="ARBA00022723"/>
    </source>
</evidence>
<dbReference type="SUPFAM" id="SSF81301">
    <property type="entry name" value="Nucleotidyltransferase"/>
    <property type="match status" value="1"/>
</dbReference>
<keyword evidence="4" id="KW-0548">Nucleotidyltransferase</keyword>
<dbReference type="AlphaFoldDB" id="A0A0F9KKJ6"/>
<feature type="domain" description="Poly A polymerase head" evidence="8">
    <location>
        <begin position="41"/>
        <end position="160"/>
    </location>
</feature>
<dbReference type="Gene3D" id="3.30.460.10">
    <property type="entry name" value="Beta Polymerase, domain 2"/>
    <property type="match status" value="1"/>
</dbReference>
<feature type="domain" description="tRNA nucleotidyltransferase/poly(A) polymerase RNA and SrmB- binding" evidence="9">
    <location>
        <begin position="195"/>
        <end position="242"/>
    </location>
</feature>
<proteinExistence type="predicted"/>
<dbReference type="InterPro" id="IPR032828">
    <property type="entry name" value="PolyA_RNA-bd"/>
</dbReference>
<evidence type="ECO:0000256" key="6">
    <source>
        <dbReference type="ARBA" id="ARBA00022741"/>
    </source>
</evidence>
<keyword evidence="5" id="KW-0479">Metal-binding</keyword>
<dbReference type="GO" id="GO:0000049">
    <property type="term" value="F:tRNA binding"/>
    <property type="evidence" value="ECO:0007669"/>
    <property type="project" value="TreeGrafter"/>
</dbReference>
<evidence type="ECO:0000259" key="9">
    <source>
        <dbReference type="Pfam" id="PF12627"/>
    </source>
</evidence>
<evidence type="ECO:0000256" key="7">
    <source>
        <dbReference type="ARBA" id="ARBA00022842"/>
    </source>
</evidence>
<dbReference type="InterPro" id="IPR050264">
    <property type="entry name" value="Bact_CCA-adding_enz_type3_sf"/>
</dbReference>
<dbReference type="Pfam" id="PF12627">
    <property type="entry name" value="PolyA_pol_RNAbd"/>
    <property type="match status" value="1"/>
</dbReference>
<comment type="cofactor">
    <cofactor evidence="1">
        <name>Mg(2+)</name>
        <dbReference type="ChEBI" id="CHEBI:18420"/>
    </cofactor>
</comment>
<dbReference type="EMBL" id="LAZR01007857">
    <property type="protein sequence ID" value="KKM82478.1"/>
    <property type="molecule type" value="Genomic_DNA"/>
</dbReference>
<evidence type="ECO:0008006" key="11">
    <source>
        <dbReference type="Google" id="ProtNLM"/>
    </source>
</evidence>
<dbReference type="GO" id="GO:0005739">
    <property type="term" value="C:mitochondrion"/>
    <property type="evidence" value="ECO:0007669"/>
    <property type="project" value="TreeGrafter"/>
</dbReference>
<comment type="caution">
    <text evidence="10">The sequence shown here is derived from an EMBL/GenBank/DDBJ whole genome shotgun (WGS) entry which is preliminary data.</text>
</comment>
<gene>
    <name evidence="10" type="ORF">LCGC14_1319090</name>
</gene>
<evidence type="ECO:0000256" key="3">
    <source>
        <dbReference type="ARBA" id="ARBA00022694"/>
    </source>
</evidence>
<dbReference type="Pfam" id="PF01743">
    <property type="entry name" value="PolyA_pol"/>
    <property type="match status" value="1"/>
</dbReference>
<evidence type="ECO:0000256" key="4">
    <source>
        <dbReference type="ARBA" id="ARBA00022695"/>
    </source>
</evidence>
<organism evidence="10">
    <name type="scientific">marine sediment metagenome</name>
    <dbReference type="NCBI Taxonomy" id="412755"/>
    <lineage>
        <taxon>unclassified sequences</taxon>
        <taxon>metagenomes</taxon>
        <taxon>ecological metagenomes</taxon>
    </lineage>
</organism>
<dbReference type="CDD" id="cd05398">
    <property type="entry name" value="NT_ClassII-CCAase"/>
    <property type="match status" value="1"/>
</dbReference>
<keyword evidence="7" id="KW-0460">Magnesium</keyword>
<evidence type="ECO:0000259" key="8">
    <source>
        <dbReference type="Pfam" id="PF01743"/>
    </source>
</evidence>
<dbReference type="SUPFAM" id="SSF81891">
    <property type="entry name" value="Poly A polymerase C-terminal region-like"/>
    <property type="match status" value="1"/>
</dbReference>